<evidence type="ECO:0000313" key="2">
    <source>
        <dbReference type="EnsemblMetazoa" id="GPAI008950-PA"/>
    </source>
</evidence>
<feature type="transmembrane region" description="Helical" evidence="1">
    <location>
        <begin position="82"/>
        <end position="115"/>
    </location>
</feature>
<reference evidence="2" key="2">
    <citation type="submission" date="2020-05" db="UniProtKB">
        <authorList>
            <consortium name="EnsemblMetazoa"/>
        </authorList>
    </citation>
    <scope>IDENTIFICATION</scope>
    <source>
        <strain evidence="2">IAEA</strain>
    </source>
</reference>
<feature type="transmembrane region" description="Helical" evidence="1">
    <location>
        <begin position="34"/>
        <end position="56"/>
    </location>
</feature>
<keyword evidence="1" id="KW-0472">Membrane</keyword>
<keyword evidence="3" id="KW-1185">Reference proteome</keyword>
<dbReference type="Proteomes" id="UP000092445">
    <property type="component" value="Unassembled WGS sequence"/>
</dbReference>
<dbReference type="VEuPathDB" id="VectorBase:GPAI008950"/>
<organism evidence="2 3">
    <name type="scientific">Glossina pallidipes</name>
    <name type="common">Tsetse fly</name>
    <dbReference type="NCBI Taxonomy" id="7398"/>
    <lineage>
        <taxon>Eukaryota</taxon>
        <taxon>Metazoa</taxon>
        <taxon>Ecdysozoa</taxon>
        <taxon>Arthropoda</taxon>
        <taxon>Hexapoda</taxon>
        <taxon>Insecta</taxon>
        <taxon>Pterygota</taxon>
        <taxon>Neoptera</taxon>
        <taxon>Endopterygota</taxon>
        <taxon>Diptera</taxon>
        <taxon>Brachycera</taxon>
        <taxon>Muscomorpha</taxon>
        <taxon>Hippoboscoidea</taxon>
        <taxon>Glossinidae</taxon>
        <taxon>Glossina</taxon>
    </lineage>
</organism>
<keyword evidence="1" id="KW-0812">Transmembrane</keyword>
<protein>
    <submittedName>
        <fullName evidence="2">Uncharacterized protein</fullName>
    </submittedName>
</protein>
<dbReference type="EnsemblMetazoa" id="GPAI008950-RA">
    <property type="protein sequence ID" value="GPAI008950-PA"/>
    <property type="gene ID" value="GPAI008950"/>
</dbReference>
<feature type="transmembrane region" description="Helical" evidence="1">
    <location>
        <begin position="6"/>
        <end position="22"/>
    </location>
</feature>
<evidence type="ECO:0000313" key="3">
    <source>
        <dbReference type="Proteomes" id="UP000092445"/>
    </source>
</evidence>
<name>A0A1A9ZAR7_GLOPL</name>
<evidence type="ECO:0000256" key="1">
    <source>
        <dbReference type="SAM" id="Phobius"/>
    </source>
</evidence>
<dbReference type="AlphaFoldDB" id="A0A1A9ZAR7"/>
<proteinExistence type="predicted"/>
<accession>A0A1A9ZAR7</accession>
<reference evidence="3" key="1">
    <citation type="submission" date="2014-03" db="EMBL/GenBank/DDBJ databases">
        <authorList>
            <person name="Aksoy S."/>
            <person name="Warren W."/>
            <person name="Wilson R.K."/>
        </authorList>
    </citation>
    <scope>NUCLEOTIDE SEQUENCE [LARGE SCALE GENOMIC DNA]</scope>
    <source>
        <strain evidence="3">IAEA</strain>
    </source>
</reference>
<sequence>MSVDLSDTVIAMMMATIYYGMINDGDDVASGGGFQFVVIIVVAIDVVVVVVIAIGVDNADISIVVGDVNNVNGTDDVDDLSVAFGIVVIDIVRIVAVVVVVVVCASANVGIFILLEFLMLVSQVRETIDKMKAR</sequence>
<keyword evidence="1" id="KW-1133">Transmembrane helix</keyword>